<sequence>MKIRSIKNSIALFMVLLGTSCSEYLDVVPENVAVIEDAFETRDGAERFLATLYNALPNFSDASTGNPALIASDEIFLQANAMGTSNWHSHRISIGGQNTNNPLIGYWGNANSSGKNLFIALRNCNIFLENLDEPFDLKLDEKVRWEAEAKFLKAYYHFYLMRMYGPIPIIDENIEVGAGLDVVRVTRKPIDEVVTYIVQLLDEAIPNLPNTIIDITEYGRISAPIASAIKARVMVTAASPFFNGNTDYSTFKDKDGNNLFNQTYSEEKWELAATACKEAIDIAEEAGLELYNYVDGISGLSDRTKRKLSIRNSLAMPWNGEVIWGATGSLTDNLQEKAQGIIDPNVTSDSREELGNSYSPTLAIAEMFYTENGVPIDEDVNFDYANRYDVVTADASEENYIELGFQTAKLHMNREPRFHASLAFDGGVWFGQGRTSESNPFIYRGKKGELSGNIDNKLFSISGYLAKKLVNYENVLNNGNSIYSIKQYPFPVIRLADIYLLYAEALNESGNTPEAQIWIDKVRERAGLDGVVASWASASNNPTKPTTKDGFREIVQQERMIELVFEGQRYWDIKRWKRATDFFNRDVKGWNVQGISTTDYYNIIPTGTLQFSSRDYLWPISETDIINNNKLIQNPGW</sequence>
<keyword evidence="5" id="KW-0998">Cell outer membrane</keyword>
<dbReference type="RefSeq" id="WP_308992053.1">
    <property type="nucleotide sequence ID" value="NZ_CP155618.1"/>
</dbReference>
<comment type="subcellular location">
    <subcellularLocation>
        <location evidence="1">Cell outer membrane</location>
    </subcellularLocation>
</comment>
<protein>
    <submittedName>
        <fullName evidence="8">RagB/SusD family nutrient uptake outer membrane protein</fullName>
    </submittedName>
</protein>
<dbReference type="KEGG" id="mlil:QLS71_017380"/>
<evidence type="ECO:0000259" key="6">
    <source>
        <dbReference type="Pfam" id="PF07980"/>
    </source>
</evidence>
<comment type="similarity">
    <text evidence="2">Belongs to the SusD family.</text>
</comment>
<dbReference type="Proteomes" id="UP001224325">
    <property type="component" value="Chromosome"/>
</dbReference>
<dbReference type="SUPFAM" id="SSF48452">
    <property type="entry name" value="TPR-like"/>
    <property type="match status" value="1"/>
</dbReference>
<evidence type="ECO:0000256" key="2">
    <source>
        <dbReference type="ARBA" id="ARBA00006275"/>
    </source>
</evidence>
<dbReference type="Pfam" id="PF14322">
    <property type="entry name" value="SusD-like_3"/>
    <property type="match status" value="1"/>
</dbReference>
<dbReference type="InterPro" id="IPR012944">
    <property type="entry name" value="SusD_RagB_dom"/>
</dbReference>
<keyword evidence="9" id="KW-1185">Reference proteome</keyword>
<evidence type="ECO:0000256" key="4">
    <source>
        <dbReference type="ARBA" id="ARBA00023136"/>
    </source>
</evidence>
<evidence type="ECO:0000256" key="1">
    <source>
        <dbReference type="ARBA" id="ARBA00004442"/>
    </source>
</evidence>
<evidence type="ECO:0000259" key="7">
    <source>
        <dbReference type="Pfam" id="PF14322"/>
    </source>
</evidence>
<dbReference type="Pfam" id="PF07980">
    <property type="entry name" value="SusD_RagB"/>
    <property type="match status" value="1"/>
</dbReference>
<dbReference type="GO" id="GO:0009279">
    <property type="term" value="C:cell outer membrane"/>
    <property type="evidence" value="ECO:0007669"/>
    <property type="project" value="UniProtKB-SubCell"/>
</dbReference>
<gene>
    <name evidence="8" type="ORF">QLS71_017380</name>
</gene>
<dbReference type="InterPro" id="IPR011990">
    <property type="entry name" value="TPR-like_helical_dom_sf"/>
</dbReference>
<reference evidence="8" key="1">
    <citation type="submission" date="2024-04" db="EMBL/GenBank/DDBJ databases">
        <title>Mariniflexile litorale, isolated from the shallow sediments of the Sea of Japan.</title>
        <authorList>
            <person name="Romanenko L."/>
            <person name="Isaeva M."/>
        </authorList>
    </citation>
    <scope>NUCLEOTIDE SEQUENCE [LARGE SCALE GENOMIC DNA]</scope>
    <source>
        <strain evidence="8">KMM 9835</strain>
    </source>
</reference>
<evidence type="ECO:0000256" key="3">
    <source>
        <dbReference type="ARBA" id="ARBA00022729"/>
    </source>
</evidence>
<keyword evidence="4" id="KW-0472">Membrane</keyword>
<dbReference type="EMBL" id="CP155618">
    <property type="protein sequence ID" value="XBL14077.1"/>
    <property type="molecule type" value="Genomic_DNA"/>
</dbReference>
<feature type="domain" description="SusD-like N-terminal" evidence="7">
    <location>
        <begin position="117"/>
        <end position="233"/>
    </location>
</feature>
<dbReference type="AlphaFoldDB" id="A0AAU7EG99"/>
<accession>A0AAU7EG99</accession>
<feature type="domain" description="RagB/SusD" evidence="6">
    <location>
        <begin position="321"/>
        <end position="637"/>
    </location>
</feature>
<proteinExistence type="inferred from homology"/>
<dbReference type="PROSITE" id="PS51257">
    <property type="entry name" value="PROKAR_LIPOPROTEIN"/>
    <property type="match status" value="1"/>
</dbReference>
<evidence type="ECO:0000256" key="5">
    <source>
        <dbReference type="ARBA" id="ARBA00023237"/>
    </source>
</evidence>
<dbReference type="Gene3D" id="1.25.40.390">
    <property type="match status" value="1"/>
</dbReference>
<keyword evidence="3" id="KW-0732">Signal</keyword>
<evidence type="ECO:0000313" key="8">
    <source>
        <dbReference type="EMBL" id="XBL14077.1"/>
    </source>
</evidence>
<dbReference type="InterPro" id="IPR033985">
    <property type="entry name" value="SusD-like_N"/>
</dbReference>
<organism evidence="8 9">
    <name type="scientific">Mariniflexile litorale</name>
    <dbReference type="NCBI Taxonomy" id="3045158"/>
    <lineage>
        <taxon>Bacteria</taxon>
        <taxon>Pseudomonadati</taxon>
        <taxon>Bacteroidota</taxon>
        <taxon>Flavobacteriia</taxon>
        <taxon>Flavobacteriales</taxon>
        <taxon>Flavobacteriaceae</taxon>
        <taxon>Mariniflexile</taxon>
    </lineage>
</organism>
<name>A0AAU7EG99_9FLAO</name>
<evidence type="ECO:0000313" key="9">
    <source>
        <dbReference type="Proteomes" id="UP001224325"/>
    </source>
</evidence>